<dbReference type="InterPro" id="IPR007727">
    <property type="entry name" value="Spo12"/>
</dbReference>
<name>A0AA35NG87_SACMI</name>
<feature type="compositionally biased region" description="Basic and acidic residues" evidence="1">
    <location>
        <begin position="30"/>
        <end position="40"/>
    </location>
</feature>
<dbReference type="RefSeq" id="XP_056082642.1">
    <property type="nucleotide sequence ID" value="XM_056223007.1"/>
</dbReference>
<dbReference type="GeneID" id="80918738"/>
<dbReference type="Pfam" id="PF05032">
    <property type="entry name" value="Spo12"/>
    <property type="match status" value="1"/>
</dbReference>
<protein>
    <recommendedName>
        <fullName evidence="4">Sporulation-specific protein 12</fullName>
    </recommendedName>
</protein>
<reference evidence="2" key="1">
    <citation type="submission" date="2022-10" db="EMBL/GenBank/DDBJ databases">
        <authorList>
            <person name="Byrne P K."/>
        </authorList>
    </citation>
    <scope>NUCLEOTIDE SEQUENCE</scope>
    <source>
        <strain evidence="2">IFO1815</strain>
    </source>
</reference>
<evidence type="ECO:0000313" key="2">
    <source>
        <dbReference type="EMBL" id="CAI4039527.1"/>
    </source>
</evidence>
<sequence length="178" mass="20597">MSNKTSDQSTRTTSILKTDIIRNNIIINDSNDKINNDKNNKSNKNNNSNNYNALAKRGADANKENIPDLKEGITTFRIFKNKNISNMKSSHTNSNFIKKTMFKRDLLKQDPKRKLQLQQRFASPTDRLVSPCSLKLNEHKIKMFGKKKKVNPMKLNFKGHLAVDSEDVEIDEDEEFFY</sequence>
<dbReference type="EMBL" id="OX365764">
    <property type="protein sequence ID" value="CAI4039527.1"/>
    <property type="molecule type" value="Genomic_DNA"/>
</dbReference>
<keyword evidence="3" id="KW-1185">Reference proteome</keyword>
<gene>
    <name evidence="2" type="primary">SMKI08G1950</name>
    <name evidence="2" type="ORF">SMKI_08G1950</name>
</gene>
<evidence type="ECO:0008006" key="4">
    <source>
        <dbReference type="Google" id="ProtNLM"/>
    </source>
</evidence>
<proteinExistence type="predicted"/>
<organism evidence="2 3">
    <name type="scientific">Saccharomyces mikatae IFO 1815</name>
    <dbReference type="NCBI Taxonomy" id="226126"/>
    <lineage>
        <taxon>Eukaryota</taxon>
        <taxon>Fungi</taxon>
        <taxon>Dikarya</taxon>
        <taxon>Ascomycota</taxon>
        <taxon>Saccharomycotina</taxon>
        <taxon>Saccharomycetes</taxon>
        <taxon>Saccharomycetales</taxon>
        <taxon>Saccharomycetaceae</taxon>
        <taxon>Saccharomyces</taxon>
    </lineage>
</organism>
<feature type="region of interest" description="Disordered" evidence="1">
    <location>
        <begin position="30"/>
        <end position="52"/>
    </location>
</feature>
<evidence type="ECO:0000256" key="1">
    <source>
        <dbReference type="SAM" id="MobiDB-lite"/>
    </source>
</evidence>
<evidence type="ECO:0000313" key="3">
    <source>
        <dbReference type="Proteomes" id="UP001161438"/>
    </source>
</evidence>
<dbReference type="AlphaFoldDB" id="A0AA35NG87"/>
<dbReference type="Proteomes" id="UP001161438">
    <property type="component" value="Chromosome 8"/>
</dbReference>
<accession>A0AA35NG87</accession>